<feature type="transmembrane region" description="Helical" evidence="13">
    <location>
        <begin position="12"/>
        <end position="43"/>
    </location>
</feature>
<dbReference type="GO" id="GO:0061630">
    <property type="term" value="F:ubiquitin protein ligase activity"/>
    <property type="evidence" value="ECO:0007669"/>
    <property type="project" value="UniProtKB-EC"/>
</dbReference>
<keyword evidence="6" id="KW-0479">Metal-binding</keyword>
<evidence type="ECO:0000256" key="4">
    <source>
        <dbReference type="ARBA" id="ARBA00022679"/>
    </source>
</evidence>
<comment type="catalytic activity">
    <reaction evidence="1">
        <text>S-ubiquitinyl-[E2 ubiquitin-conjugating enzyme]-L-cysteine + [acceptor protein]-L-lysine = [E2 ubiquitin-conjugating enzyme]-L-cysteine + N(6)-ubiquitinyl-[acceptor protein]-L-lysine.</text>
        <dbReference type="EC" id="2.3.2.27"/>
    </reaction>
</comment>
<dbReference type="Pfam" id="PF13639">
    <property type="entry name" value="zf-RING_2"/>
    <property type="match status" value="1"/>
</dbReference>
<dbReference type="EMBL" id="JAATIP010000098">
    <property type="protein sequence ID" value="KAF4373967.1"/>
    <property type="molecule type" value="Genomic_DNA"/>
</dbReference>
<sequence length="173" mass="19670">MALPWFFFGKSFFSVIFLTISLSILSCVIIIVVASWRIALILWCHHSVETARRSTQSALVDRGFDRKMLRSLPKIAYNAEVYGKKLTECAICLMEFVDGDVMRVLTHCGHGFHVNCIDKWLESHSSCPSCRDVLVLEDCLNCNGVLRNHLNGNEYGDYSVHSGYDPTWIPSYE</sequence>
<dbReference type="EC" id="2.3.2.27" evidence="3"/>
<dbReference type="GO" id="GO:0008270">
    <property type="term" value="F:zinc ion binding"/>
    <property type="evidence" value="ECO:0007669"/>
    <property type="project" value="UniProtKB-KW"/>
</dbReference>
<dbReference type="PANTHER" id="PTHR46905:SF7">
    <property type="entry name" value="RING-H2 FINGER PROTEIN ATL78"/>
    <property type="match status" value="1"/>
</dbReference>
<dbReference type="GO" id="GO:0016020">
    <property type="term" value="C:membrane"/>
    <property type="evidence" value="ECO:0007669"/>
    <property type="project" value="UniProtKB-SubCell"/>
</dbReference>
<feature type="domain" description="RING-type" evidence="14">
    <location>
        <begin position="89"/>
        <end position="131"/>
    </location>
</feature>
<keyword evidence="9 13" id="KW-1133">Transmembrane helix</keyword>
<comment type="subcellular location">
    <subcellularLocation>
        <location evidence="2">Membrane</location>
        <topology evidence="2">Single-pass membrane protein</topology>
    </subcellularLocation>
</comment>
<accession>A0A7J6FTR5</accession>
<dbReference type="SUPFAM" id="SSF57850">
    <property type="entry name" value="RING/U-box"/>
    <property type="match status" value="1"/>
</dbReference>
<evidence type="ECO:0000256" key="6">
    <source>
        <dbReference type="ARBA" id="ARBA00022723"/>
    </source>
</evidence>
<keyword evidence="5 13" id="KW-0812">Transmembrane</keyword>
<evidence type="ECO:0000256" key="10">
    <source>
        <dbReference type="ARBA" id="ARBA00023136"/>
    </source>
</evidence>
<dbReference type="InterPro" id="IPR013083">
    <property type="entry name" value="Znf_RING/FYVE/PHD"/>
</dbReference>
<dbReference type="InterPro" id="IPR044602">
    <property type="entry name" value="ATL10/ATL72-79-like"/>
</dbReference>
<keyword evidence="8" id="KW-0862">Zinc</keyword>
<keyword evidence="7" id="KW-0833">Ubl conjugation pathway</keyword>
<evidence type="ECO:0000313" key="15">
    <source>
        <dbReference type="EMBL" id="KAF4373967.1"/>
    </source>
</evidence>
<dbReference type="SMART" id="SM00184">
    <property type="entry name" value="RING"/>
    <property type="match status" value="1"/>
</dbReference>
<dbReference type="InterPro" id="IPR001841">
    <property type="entry name" value="Znf_RING"/>
</dbReference>
<evidence type="ECO:0000256" key="3">
    <source>
        <dbReference type="ARBA" id="ARBA00012483"/>
    </source>
</evidence>
<dbReference type="GO" id="GO:0016567">
    <property type="term" value="P:protein ubiquitination"/>
    <property type="evidence" value="ECO:0007669"/>
    <property type="project" value="InterPro"/>
</dbReference>
<evidence type="ECO:0000313" key="16">
    <source>
        <dbReference type="Proteomes" id="UP000525078"/>
    </source>
</evidence>
<evidence type="ECO:0000256" key="12">
    <source>
        <dbReference type="PROSITE-ProRule" id="PRU00175"/>
    </source>
</evidence>
<evidence type="ECO:0000256" key="13">
    <source>
        <dbReference type="SAM" id="Phobius"/>
    </source>
</evidence>
<dbReference type="Proteomes" id="UP000525078">
    <property type="component" value="Unassembled WGS sequence"/>
</dbReference>
<evidence type="ECO:0000256" key="8">
    <source>
        <dbReference type="ARBA" id="ARBA00022833"/>
    </source>
</evidence>
<proteinExistence type="inferred from homology"/>
<organism evidence="15 16">
    <name type="scientific">Cannabis sativa</name>
    <name type="common">Hemp</name>
    <name type="synonym">Marijuana</name>
    <dbReference type="NCBI Taxonomy" id="3483"/>
    <lineage>
        <taxon>Eukaryota</taxon>
        <taxon>Viridiplantae</taxon>
        <taxon>Streptophyta</taxon>
        <taxon>Embryophyta</taxon>
        <taxon>Tracheophyta</taxon>
        <taxon>Spermatophyta</taxon>
        <taxon>Magnoliopsida</taxon>
        <taxon>eudicotyledons</taxon>
        <taxon>Gunneridae</taxon>
        <taxon>Pentapetalae</taxon>
        <taxon>rosids</taxon>
        <taxon>fabids</taxon>
        <taxon>Rosales</taxon>
        <taxon>Cannabaceae</taxon>
        <taxon>Cannabis</taxon>
    </lineage>
</organism>
<protein>
    <recommendedName>
        <fullName evidence="3">RING-type E3 ubiquitin transferase</fullName>
        <ecNumber evidence="3">2.3.2.27</ecNumber>
    </recommendedName>
</protein>
<evidence type="ECO:0000259" key="14">
    <source>
        <dbReference type="PROSITE" id="PS50089"/>
    </source>
</evidence>
<comment type="caution">
    <text evidence="15">The sequence shown here is derived from an EMBL/GenBank/DDBJ whole genome shotgun (WGS) entry which is preliminary data.</text>
</comment>
<dbReference type="AlphaFoldDB" id="A0A7J6FTR5"/>
<dbReference type="PROSITE" id="PS50089">
    <property type="entry name" value="ZF_RING_2"/>
    <property type="match status" value="1"/>
</dbReference>
<keyword evidence="12" id="KW-0863">Zinc-finger</keyword>
<evidence type="ECO:0000256" key="11">
    <source>
        <dbReference type="ARBA" id="ARBA00024209"/>
    </source>
</evidence>
<name>A0A7J6FTR5_CANSA</name>
<gene>
    <name evidence="15" type="ORF">F8388_007873</name>
</gene>
<dbReference type="Gene3D" id="3.30.40.10">
    <property type="entry name" value="Zinc/RING finger domain, C3HC4 (zinc finger)"/>
    <property type="match status" value="1"/>
</dbReference>
<keyword evidence="10 13" id="KW-0472">Membrane</keyword>
<reference evidence="15 16" key="1">
    <citation type="journal article" date="2020" name="bioRxiv">
        <title>Sequence and annotation of 42 cannabis genomes reveals extensive copy number variation in cannabinoid synthesis and pathogen resistance genes.</title>
        <authorList>
            <person name="Mckernan K.J."/>
            <person name="Helbert Y."/>
            <person name="Kane L.T."/>
            <person name="Ebling H."/>
            <person name="Zhang L."/>
            <person name="Liu B."/>
            <person name="Eaton Z."/>
            <person name="Mclaughlin S."/>
            <person name="Kingan S."/>
            <person name="Baybayan P."/>
            <person name="Concepcion G."/>
            <person name="Jordan M."/>
            <person name="Riva A."/>
            <person name="Barbazuk W."/>
            <person name="Harkins T."/>
        </authorList>
    </citation>
    <scope>NUCLEOTIDE SEQUENCE [LARGE SCALE GENOMIC DNA]</scope>
    <source>
        <strain evidence="16">cv. Jamaican Lion 4</strain>
        <tissue evidence="15">Leaf</tissue>
    </source>
</reference>
<evidence type="ECO:0000256" key="1">
    <source>
        <dbReference type="ARBA" id="ARBA00000900"/>
    </source>
</evidence>
<keyword evidence="4" id="KW-0808">Transferase</keyword>
<comment type="similarity">
    <text evidence="11">Belongs to the RING-type zinc finger family. ATL subfamily.</text>
</comment>
<evidence type="ECO:0000256" key="9">
    <source>
        <dbReference type="ARBA" id="ARBA00022989"/>
    </source>
</evidence>
<evidence type="ECO:0000256" key="5">
    <source>
        <dbReference type="ARBA" id="ARBA00022692"/>
    </source>
</evidence>
<evidence type="ECO:0000256" key="2">
    <source>
        <dbReference type="ARBA" id="ARBA00004167"/>
    </source>
</evidence>
<evidence type="ECO:0000256" key="7">
    <source>
        <dbReference type="ARBA" id="ARBA00022786"/>
    </source>
</evidence>
<dbReference type="PANTHER" id="PTHR46905">
    <property type="entry name" value="RING-H2 FINGER PROTEIN ATL78"/>
    <property type="match status" value="1"/>
</dbReference>